<dbReference type="Proteomes" id="UP000630353">
    <property type="component" value="Unassembled WGS sequence"/>
</dbReference>
<dbReference type="AlphaFoldDB" id="A0A918XW38"/>
<keyword evidence="2" id="KW-1185">Reference proteome</keyword>
<name>A0A918XW38_9PROT</name>
<reference evidence="1" key="2">
    <citation type="submission" date="2020-09" db="EMBL/GenBank/DDBJ databases">
        <authorList>
            <person name="Sun Q."/>
            <person name="Kim S."/>
        </authorList>
    </citation>
    <scope>NUCLEOTIDE SEQUENCE</scope>
    <source>
        <strain evidence="1">KCTC 42651</strain>
    </source>
</reference>
<proteinExistence type="predicted"/>
<dbReference type="RefSeq" id="WP_189994270.1">
    <property type="nucleotide sequence ID" value="NZ_BMZS01000012.1"/>
</dbReference>
<dbReference type="SUPFAM" id="SSF46785">
    <property type="entry name" value="Winged helix' DNA-binding domain"/>
    <property type="match status" value="1"/>
</dbReference>
<evidence type="ECO:0000313" key="2">
    <source>
        <dbReference type="Proteomes" id="UP000630353"/>
    </source>
</evidence>
<dbReference type="EMBL" id="BMZS01000012">
    <property type="protein sequence ID" value="GHD60729.1"/>
    <property type="molecule type" value="Genomic_DNA"/>
</dbReference>
<sequence>MADTTTDRILFRLKTRGPQAIAELGAEFGVTSEAVRQLLVKAEADGLVTYDDRREGRGRPKRLWRLTEAGHARFPDRHAELTVGLLDAVREEFGEGGLDRLIARREAVQRETYRKAMARTRSVEGRVKVLAELRDREGYMAEWRREEGGDYVLIENHCPICAAAAKCQNLCRSELAIFRDVLGEDAVVERTDHVLAGARRCAYRVTPTRG</sequence>
<dbReference type="InterPro" id="IPR036388">
    <property type="entry name" value="WH-like_DNA-bd_sf"/>
</dbReference>
<reference evidence="1" key="1">
    <citation type="journal article" date="2014" name="Int. J. Syst. Evol. Microbiol.">
        <title>Complete genome sequence of Corynebacterium casei LMG S-19264T (=DSM 44701T), isolated from a smear-ripened cheese.</title>
        <authorList>
            <consortium name="US DOE Joint Genome Institute (JGI-PGF)"/>
            <person name="Walter F."/>
            <person name="Albersmeier A."/>
            <person name="Kalinowski J."/>
            <person name="Ruckert C."/>
        </authorList>
    </citation>
    <scope>NUCLEOTIDE SEQUENCE</scope>
    <source>
        <strain evidence="1">KCTC 42651</strain>
    </source>
</reference>
<dbReference type="Gene3D" id="1.10.10.10">
    <property type="entry name" value="Winged helix-like DNA-binding domain superfamily/Winged helix DNA-binding domain"/>
    <property type="match status" value="1"/>
</dbReference>
<organism evidence="1 2">
    <name type="scientific">Thalassobaculum fulvum</name>
    <dbReference type="NCBI Taxonomy" id="1633335"/>
    <lineage>
        <taxon>Bacteria</taxon>
        <taxon>Pseudomonadati</taxon>
        <taxon>Pseudomonadota</taxon>
        <taxon>Alphaproteobacteria</taxon>
        <taxon>Rhodospirillales</taxon>
        <taxon>Thalassobaculaceae</taxon>
        <taxon>Thalassobaculum</taxon>
    </lineage>
</organism>
<comment type="caution">
    <text evidence="1">The sequence shown here is derived from an EMBL/GenBank/DDBJ whole genome shotgun (WGS) entry which is preliminary data.</text>
</comment>
<protein>
    <submittedName>
        <fullName evidence="1">Transcriptional regulator</fullName>
    </submittedName>
</protein>
<evidence type="ECO:0000313" key="1">
    <source>
        <dbReference type="EMBL" id="GHD60729.1"/>
    </source>
</evidence>
<dbReference type="InterPro" id="IPR036390">
    <property type="entry name" value="WH_DNA-bd_sf"/>
</dbReference>
<accession>A0A918XW38</accession>
<gene>
    <name evidence="1" type="ORF">GCM10017083_47020</name>
</gene>